<sequence length="189" mass="21105">MDFDPKLEKNRIRRAMREALKAFPSDLKAQASQQLCQQIVQFTQKHPNIRTIASFAALPMEPDLSALHQLLPHHHLVYPKSLPGGSMTFHRVAAFSDLSPGLFGILEPTDSSPHATPPQEIDLFLCPAYAYTHSGQRLGKGGGYYDRLLENRRDDAFLLGICYELQLHNSLPVEPHDIEVHSVLSAPSS</sequence>
<dbReference type="PANTHER" id="PTHR23407:SF1">
    <property type="entry name" value="5-FORMYLTETRAHYDROFOLATE CYCLO-LIGASE"/>
    <property type="match status" value="1"/>
</dbReference>
<dbReference type="InterPro" id="IPR002698">
    <property type="entry name" value="FTHF_cligase"/>
</dbReference>
<dbReference type="NCBIfam" id="TIGR02727">
    <property type="entry name" value="MTHFS_bact"/>
    <property type="match status" value="1"/>
</dbReference>
<evidence type="ECO:0000313" key="6">
    <source>
        <dbReference type="Proteomes" id="UP001597389"/>
    </source>
</evidence>
<keyword evidence="4" id="KW-0460">Magnesium</keyword>
<accession>A0ABW4Z9X7</accession>
<dbReference type="EC" id="6.3.3.2" evidence="4"/>
<dbReference type="Gene3D" id="3.40.50.10420">
    <property type="entry name" value="NagB/RpiA/CoA transferase-like"/>
    <property type="match status" value="1"/>
</dbReference>
<keyword evidence="3 4" id="KW-0067">ATP-binding</keyword>
<dbReference type="InterPro" id="IPR037171">
    <property type="entry name" value="NagB/RpiA_transferase-like"/>
</dbReference>
<dbReference type="PANTHER" id="PTHR23407">
    <property type="entry name" value="ATPASE INHIBITOR/5-FORMYLTETRAHYDROFOLATE CYCLO-LIGASE"/>
    <property type="match status" value="1"/>
</dbReference>
<comment type="similarity">
    <text evidence="1 4">Belongs to the 5-formyltetrahydrofolate cyclo-ligase family.</text>
</comment>
<dbReference type="GO" id="GO:0030272">
    <property type="term" value="F:5-formyltetrahydrofolate cyclo-ligase activity"/>
    <property type="evidence" value="ECO:0007669"/>
    <property type="project" value="UniProtKB-EC"/>
</dbReference>
<evidence type="ECO:0000313" key="5">
    <source>
        <dbReference type="EMBL" id="MFD2158669.1"/>
    </source>
</evidence>
<name>A0ABW4Z9X7_9BACT</name>
<dbReference type="EMBL" id="JBHUJB010000031">
    <property type="protein sequence ID" value="MFD2158669.1"/>
    <property type="molecule type" value="Genomic_DNA"/>
</dbReference>
<keyword evidence="5" id="KW-0436">Ligase</keyword>
<proteinExistence type="inferred from homology"/>
<dbReference type="Proteomes" id="UP001597389">
    <property type="component" value="Unassembled WGS sequence"/>
</dbReference>
<dbReference type="Pfam" id="PF01812">
    <property type="entry name" value="5-FTHF_cyc-lig"/>
    <property type="match status" value="1"/>
</dbReference>
<evidence type="ECO:0000256" key="1">
    <source>
        <dbReference type="ARBA" id="ARBA00010638"/>
    </source>
</evidence>
<organism evidence="5 6">
    <name type="scientific">Rubritalea tangerina</name>
    <dbReference type="NCBI Taxonomy" id="430798"/>
    <lineage>
        <taxon>Bacteria</taxon>
        <taxon>Pseudomonadati</taxon>
        <taxon>Verrucomicrobiota</taxon>
        <taxon>Verrucomicrobiia</taxon>
        <taxon>Verrucomicrobiales</taxon>
        <taxon>Rubritaleaceae</taxon>
        <taxon>Rubritalea</taxon>
    </lineage>
</organism>
<dbReference type="SUPFAM" id="SSF100950">
    <property type="entry name" value="NagB/RpiA/CoA transferase-like"/>
    <property type="match status" value="1"/>
</dbReference>
<comment type="caution">
    <text evidence="5">The sequence shown here is derived from an EMBL/GenBank/DDBJ whole genome shotgun (WGS) entry which is preliminary data.</text>
</comment>
<keyword evidence="6" id="KW-1185">Reference proteome</keyword>
<dbReference type="InterPro" id="IPR024185">
    <property type="entry name" value="FTHF_cligase-like_sf"/>
</dbReference>
<gene>
    <name evidence="5" type="ORF">ACFSW8_07160</name>
</gene>
<dbReference type="PIRSF" id="PIRSF006806">
    <property type="entry name" value="FTHF_cligase"/>
    <property type="match status" value="1"/>
</dbReference>
<keyword evidence="4" id="KW-0479">Metal-binding</keyword>
<dbReference type="RefSeq" id="WP_377090923.1">
    <property type="nucleotide sequence ID" value="NZ_JBHSJL010000014.1"/>
</dbReference>
<comment type="cofactor">
    <cofactor evidence="4">
        <name>Mg(2+)</name>
        <dbReference type="ChEBI" id="CHEBI:18420"/>
    </cofactor>
</comment>
<evidence type="ECO:0000256" key="4">
    <source>
        <dbReference type="RuleBase" id="RU361279"/>
    </source>
</evidence>
<evidence type="ECO:0000256" key="3">
    <source>
        <dbReference type="ARBA" id="ARBA00022840"/>
    </source>
</evidence>
<comment type="catalytic activity">
    <reaction evidence="4">
        <text>(6S)-5-formyl-5,6,7,8-tetrahydrofolate + ATP = (6R)-5,10-methenyltetrahydrofolate + ADP + phosphate</text>
        <dbReference type="Rhea" id="RHEA:10488"/>
        <dbReference type="ChEBI" id="CHEBI:30616"/>
        <dbReference type="ChEBI" id="CHEBI:43474"/>
        <dbReference type="ChEBI" id="CHEBI:57455"/>
        <dbReference type="ChEBI" id="CHEBI:57457"/>
        <dbReference type="ChEBI" id="CHEBI:456216"/>
        <dbReference type="EC" id="6.3.3.2"/>
    </reaction>
</comment>
<keyword evidence="2 4" id="KW-0547">Nucleotide-binding</keyword>
<protein>
    <recommendedName>
        <fullName evidence="4">5-formyltetrahydrofolate cyclo-ligase</fullName>
        <ecNumber evidence="4">6.3.3.2</ecNumber>
    </recommendedName>
</protein>
<reference evidence="6" key="1">
    <citation type="journal article" date="2019" name="Int. J. Syst. Evol. Microbiol.">
        <title>The Global Catalogue of Microorganisms (GCM) 10K type strain sequencing project: providing services to taxonomists for standard genome sequencing and annotation.</title>
        <authorList>
            <consortium name="The Broad Institute Genomics Platform"/>
            <consortium name="The Broad Institute Genome Sequencing Center for Infectious Disease"/>
            <person name="Wu L."/>
            <person name="Ma J."/>
        </authorList>
    </citation>
    <scope>NUCLEOTIDE SEQUENCE [LARGE SCALE GENOMIC DNA]</scope>
    <source>
        <strain evidence="6">CCUG 57942</strain>
    </source>
</reference>
<evidence type="ECO:0000256" key="2">
    <source>
        <dbReference type="ARBA" id="ARBA00022741"/>
    </source>
</evidence>